<dbReference type="SUPFAM" id="SSF55073">
    <property type="entry name" value="Nucleotide cyclase"/>
    <property type="match status" value="1"/>
</dbReference>
<evidence type="ECO:0000259" key="2">
    <source>
        <dbReference type="PROSITE" id="PS50110"/>
    </source>
</evidence>
<feature type="domain" description="Response regulatory" evidence="2">
    <location>
        <begin position="9"/>
        <end position="125"/>
    </location>
</feature>
<gene>
    <name evidence="6" type="ORF">GGR36_001928</name>
</gene>
<feature type="domain" description="EAL" evidence="4">
    <location>
        <begin position="447"/>
        <end position="701"/>
    </location>
</feature>
<dbReference type="InterPro" id="IPR000160">
    <property type="entry name" value="GGDEF_dom"/>
</dbReference>
<dbReference type="SUPFAM" id="SSF52172">
    <property type="entry name" value="CheY-like"/>
    <property type="match status" value="1"/>
</dbReference>
<dbReference type="SUPFAM" id="SSF141868">
    <property type="entry name" value="EAL domain-like"/>
    <property type="match status" value="1"/>
</dbReference>
<dbReference type="Pfam" id="PF08447">
    <property type="entry name" value="PAS_3"/>
    <property type="match status" value="1"/>
</dbReference>
<dbReference type="InterPro" id="IPR029787">
    <property type="entry name" value="Nucleotide_cyclase"/>
</dbReference>
<dbReference type="PANTHER" id="PTHR44757">
    <property type="entry name" value="DIGUANYLATE CYCLASE DGCP"/>
    <property type="match status" value="1"/>
</dbReference>
<proteinExistence type="predicted"/>
<dbReference type="PROSITE" id="PS50110">
    <property type="entry name" value="RESPONSE_REGULATORY"/>
    <property type="match status" value="1"/>
</dbReference>
<evidence type="ECO:0000259" key="5">
    <source>
        <dbReference type="PROSITE" id="PS50887"/>
    </source>
</evidence>
<evidence type="ECO:0000259" key="3">
    <source>
        <dbReference type="PROSITE" id="PS50113"/>
    </source>
</evidence>
<dbReference type="Gene3D" id="3.20.20.450">
    <property type="entry name" value="EAL domain"/>
    <property type="match status" value="1"/>
</dbReference>
<dbReference type="Gene3D" id="3.30.70.270">
    <property type="match status" value="1"/>
</dbReference>
<comment type="caution">
    <text evidence="6">The sequence shown here is derived from an EMBL/GenBank/DDBJ whole genome shotgun (WGS) entry which is preliminary data.</text>
</comment>
<dbReference type="NCBIfam" id="TIGR00229">
    <property type="entry name" value="sensory_box"/>
    <property type="match status" value="1"/>
</dbReference>
<dbReference type="InterPro" id="IPR000014">
    <property type="entry name" value="PAS"/>
</dbReference>
<dbReference type="Gene3D" id="2.10.70.100">
    <property type="match status" value="1"/>
</dbReference>
<dbReference type="AlphaFoldDB" id="A0A840BI09"/>
<dbReference type="InterPro" id="IPR001610">
    <property type="entry name" value="PAC"/>
</dbReference>
<dbReference type="NCBIfam" id="TIGR00254">
    <property type="entry name" value="GGDEF"/>
    <property type="match status" value="1"/>
</dbReference>
<dbReference type="SMART" id="SM00086">
    <property type="entry name" value="PAC"/>
    <property type="match status" value="1"/>
</dbReference>
<dbReference type="PROSITE" id="PS50113">
    <property type="entry name" value="PAC"/>
    <property type="match status" value="1"/>
</dbReference>
<evidence type="ECO:0000256" key="1">
    <source>
        <dbReference type="PROSITE-ProRule" id="PRU00169"/>
    </source>
</evidence>
<dbReference type="Pfam" id="PF00990">
    <property type="entry name" value="GGDEF"/>
    <property type="match status" value="1"/>
</dbReference>
<dbReference type="CDD" id="cd00130">
    <property type="entry name" value="PAS"/>
    <property type="match status" value="1"/>
</dbReference>
<dbReference type="InterPro" id="IPR001633">
    <property type="entry name" value="EAL_dom"/>
</dbReference>
<dbReference type="InterPro" id="IPR011006">
    <property type="entry name" value="CheY-like_superfamily"/>
</dbReference>
<dbReference type="CDD" id="cd01949">
    <property type="entry name" value="GGDEF"/>
    <property type="match status" value="1"/>
</dbReference>
<dbReference type="Proteomes" id="UP000561045">
    <property type="component" value="Unassembled WGS sequence"/>
</dbReference>
<feature type="domain" description="PAC" evidence="3">
    <location>
        <begin position="211"/>
        <end position="263"/>
    </location>
</feature>
<dbReference type="Pfam" id="PF00563">
    <property type="entry name" value="EAL"/>
    <property type="match status" value="1"/>
</dbReference>
<dbReference type="InterPro" id="IPR043128">
    <property type="entry name" value="Rev_trsase/Diguanyl_cyclase"/>
</dbReference>
<dbReference type="InterPro" id="IPR001789">
    <property type="entry name" value="Sig_transdc_resp-reg_receiver"/>
</dbReference>
<dbReference type="InterPro" id="IPR052155">
    <property type="entry name" value="Biofilm_reg_signaling"/>
</dbReference>
<dbReference type="InterPro" id="IPR035965">
    <property type="entry name" value="PAS-like_dom_sf"/>
</dbReference>
<dbReference type="PROSITE" id="PS50887">
    <property type="entry name" value="GGDEF"/>
    <property type="match status" value="1"/>
</dbReference>
<dbReference type="SMART" id="SM00052">
    <property type="entry name" value="EAL"/>
    <property type="match status" value="1"/>
</dbReference>
<feature type="modified residue" description="4-aspartylphosphate" evidence="1">
    <location>
        <position position="58"/>
    </location>
</feature>
<dbReference type="Pfam" id="PF00072">
    <property type="entry name" value="Response_reg"/>
    <property type="match status" value="1"/>
</dbReference>
<evidence type="ECO:0000259" key="4">
    <source>
        <dbReference type="PROSITE" id="PS50883"/>
    </source>
</evidence>
<dbReference type="SMART" id="SM00448">
    <property type="entry name" value="REC"/>
    <property type="match status" value="1"/>
</dbReference>
<dbReference type="SMART" id="SM00267">
    <property type="entry name" value="GGDEF"/>
    <property type="match status" value="1"/>
</dbReference>
<dbReference type="RefSeq" id="WP_183634407.1">
    <property type="nucleotide sequence ID" value="NZ_BAABLE010000011.1"/>
</dbReference>
<keyword evidence="1" id="KW-0597">Phosphoprotein</keyword>
<dbReference type="InterPro" id="IPR000700">
    <property type="entry name" value="PAS-assoc_C"/>
</dbReference>
<dbReference type="SUPFAM" id="SSF55785">
    <property type="entry name" value="PYP-like sensor domain (PAS domain)"/>
    <property type="match status" value="1"/>
</dbReference>
<dbReference type="CDD" id="cd01948">
    <property type="entry name" value="EAL"/>
    <property type="match status" value="1"/>
</dbReference>
<dbReference type="PROSITE" id="PS50883">
    <property type="entry name" value="EAL"/>
    <property type="match status" value="1"/>
</dbReference>
<organism evidence="6 7">
    <name type="scientific">Niveibacterium umoris</name>
    <dbReference type="NCBI Taxonomy" id="1193620"/>
    <lineage>
        <taxon>Bacteria</taxon>
        <taxon>Pseudomonadati</taxon>
        <taxon>Pseudomonadota</taxon>
        <taxon>Betaproteobacteria</taxon>
        <taxon>Rhodocyclales</taxon>
        <taxon>Rhodocyclaceae</taxon>
        <taxon>Niveibacterium</taxon>
    </lineage>
</organism>
<evidence type="ECO:0000313" key="6">
    <source>
        <dbReference type="EMBL" id="MBB4012620.1"/>
    </source>
</evidence>
<sequence length="708" mass="78252">MTPVIASARVLVVDDDLTTRSIAMAALKDAGFEPVEASDGVEALERFAELQPELILLDLMMPRLDGFETARRLRRTPGGERVPVIVMTGLEDSTAIEQAYQAGATDFISKPINWMLLRHRILYVLRSARAMDELARSESNLADAQRIARLGSWEWHLRENYVRRSEQFFALFGDDPVAFPPGMDAVLERVFPQDRTIVREAYAQGKRGQPFRIEYRIVRHDGALRTVLEQAEPIASSDGAVTRLQGTTQDITEQVEAEKRIRYLAYYDSLTGLPNRQYCRELLKQTLRRATRARHWVAAMVVDVDRFGRINESLGQSAGDQVLQIVARRLSETVAALPGREETRSTAAVVARIGGDQFVVFVDGAPAGEQPESIGTRLLEAVRKPILLAATEVALTASVGMAVFPEHADDADALLKCADMAVSLAKRENRDAVRAFSHDLRTAAELRLALENEMRKALEQGEFELHFQPVISWPEGTVLAAEALIRWRHPKRGLLAPGEFIPLAEETGLIVEIGEWGLQAACKQMAQWIAGGVAPHAVAVNLSGISFRHVRLLSAVSSALAAAGLPANRLELEMTESVLMQDVELTYEILAELKRMGVRLMVDDFGTGYSSLAYLKRFPIDVLKIDRSFVKDLEHDTSDAAITSAVLAMSQELGLAVVAEGVETEAQAAALARRGCKAMQGFLFSRPLPPAEFIAWTRRGWPRQVKSA</sequence>
<dbReference type="Gene3D" id="3.30.450.20">
    <property type="entry name" value="PAS domain"/>
    <property type="match status" value="1"/>
</dbReference>
<dbReference type="Gene3D" id="3.40.50.2300">
    <property type="match status" value="1"/>
</dbReference>
<dbReference type="EMBL" id="JACIET010000001">
    <property type="protein sequence ID" value="MBB4012620.1"/>
    <property type="molecule type" value="Genomic_DNA"/>
</dbReference>
<dbReference type="PANTHER" id="PTHR44757:SF2">
    <property type="entry name" value="BIOFILM ARCHITECTURE MAINTENANCE PROTEIN MBAA"/>
    <property type="match status" value="1"/>
</dbReference>
<dbReference type="GO" id="GO:0000160">
    <property type="term" value="P:phosphorelay signal transduction system"/>
    <property type="evidence" value="ECO:0007669"/>
    <property type="project" value="InterPro"/>
</dbReference>
<dbReference type="InterPro" id="IPR035919">
    <property type="entry name" value="EAL_sf"/>
</dbReference>
<reference evidence="6 7" key="1">
    <citation type="submission" date="2020-08" db="EMBL/GenBank/DDBJ databases">
        <title>Genomic Encyclopedia of Type Strains, Phase IV (KMG-IV): sequencing the most valuable type-strain genomes for metagenomic binning, comparative biology and taxonomic classification.</title>
        <authorList>
            <person name="Goeker M."/>
        </authorList>
    </citation>
    <scope>NUCLEOTIDE SEQUENCE [LARGE SCALE GENOMIC DNA]</scope>
    <source>
        <strain evidence="6 7">DSM 106739</strain>
    </source>
</reference>
<feature type="domain" description="GGDEF" evidence="5">
    <location>
        <begin position="295"/>
        <end position="438"/>
    </location>
</feature>
<keyword evidence="7" id="KW-1185">Reference proteome</keyword>
<protein>
    <submittedName>
        <fullName evidence="6">Diguanylate cyclase (GGDEF)-like protein</fullName>
    </submittedName>
</protein>
<dbReference type="InterPro" id="IPR013655">
    <property type="entry name" value="PAS_fold_3"/>
</dbReference>
<evidence type="ECO:0000313" key="7">
    <source>
        <dbReference type="Proteomes" id="UP000561045"/>
    </source>
</evidence>
<accession>A0A840BI09</accession>
<name>A0A840BI09_9RHOO</name>
<dbReference type="FunFam" id="3.20.20.450:FF:000001">
    <property type="entry name" value="Cyclic di-GMP phosphodiesterase yahA"/>
    <property type="match status" value="1"/>
</dbReference>